<proteinExistence type="predicted"/>
<feature type="transmembrane region" description="Helical" evidence="1">
    <location>
        <begin position="72"/>
        <end position="89"/>
    </location>
</feature>
<reference evidence="2" key="1">
    <citation type="submission" date="2021-01" db="EMBL/GenBank/DDBJ databases">
        <title>Modified the classification status of verrucomicrobia.</title>
        <authorList>
            <person name="Feng X."/>
        </authorList>
    </citation>
    <scope>NUCLEOTIDE SEQUENCE</scope>
    <source>
        <strain evidence="2">KCTC 13126</strain>
    </source>
</reference>
<name>A0A934VU26_9BACT</name>
<evidence type="ECO:0000313" key="3">
    <source>
        <dbReference type="Proteomes" id="UP000617628"/>
    </source>
</evidence>
<accession>A0A934VU26</accession>
<protein>
    <submittedName>
        <fullName evidence="2">Uncharacterized protein</fullName>
    </submittedName>
</protein>
<organism evidence="2 3">
    <name type="scientific">Pelagicoccus mobilis</name>
    <dbReference type="NCBI Taxonomy" id="415221"/>
    <lineage>
        <taxon>Bacteria</taxon>
        <taxon>Pseudomonadati</taxon>
        <taxon>Verrucomicrobiota</taxon>
        <taxon>Opitutia</taxon>
        <taxon>Puniceicoccales</taxon>
        <taxon>Pelagicoccaceae</taxon>
        <taxon>Pelagicoccus</taxon>
    </lineage>
</organism>
<sequence>MNSNKYQELLVRRAVKAANKKNRNSEENIDLQALRELKVATASPLSRIFVGGLGSTFLGTTIYALATEGFSWLLTLLAIPGIYFLVVAIRGRKKRVSEIEDAVDFIDVGGNLVEAIIENVDFSIDL</sequence>
<evidence type="ECO:0000313" key="2">
    <source>
        <dbReference type="EMBL" id="MBK1880328.1"/>
    </source>
</evidence>
<dbReference type="RefSeq" id="WP_200359182.1">
    <property type="nucleotide sequence ID" value="NZ_JAENIL010000082.1"/>
</dbReference>
<keyword evidence="1" id="KW-0472">Membrane</keyword>
<keyword evidence="1" id="KW-1133">Transmembrane helix</keyword>
<feature type="transmembrane region" description="Helical" evidence="1">
    <location>
        <begin position="45"/>
        <end position="66"/>
    </location>
</feature>
<gene>
    <name evidence="2" type="ORF">JIN87_25815</name>
</gene>
<keyword evidence="1" id="KW-0812">Transmembrane</keyword>
<dbReference type="AlphaFoldDB" id="A0A934VU26"/>
<keyword evidence="3" id="KW-1185">Reference proteome</keyword>
<dbReference type="EMBL" id="JAENIL010000082">
    <property type="protein sequence ID" value="MBK1880328.1"/>
    <property type="molecule type" value="Genomic_DNA"/>
</dbReference>
<comment type="caution">
    <text evidence="2">The sequence shown here is derived from an EMBL/GenBank/DDBJ whole genome shotgun (WGS) entry which is preliminary data.</text>
</comment>
<dbReference type="Proteomes" id="UP000617628">
    <property type="component" value="Unassembled WGS sequence"/>
</dbReference>
<evidence type="ECO:0000256" key="1">
    <source>
        <dbReference type="SAM" id="Phobius"/>
    </source>
</evidence>